<dbReference type="SUPFAM" id="SSF56112">
    <property type="entry name" value="Protein kinase-like (PK-like)"/>
    <property type="match status" value="1"/>
</dbReference>
<evidence type="ECO:0000256" key="1">
    <source>
        <dbReference type="ARBA" id="ARBA00012513"/>
    </source>
</evidence>
<dbReference type="CDD" id="cd13980">
    <property type="entry name" value="STKc_Vps15"/>
    <property type="match status" value="1"/>
</dbReference>
<keyword evidence="4" id="KW-0808">Transferase</keyword>
<dbReference type="Gene3D" id="2.130.10.10">
    <property type="entry name" value="YVTN repeat-like/Quinoprotein amine dehydrogenase"/>
    <property type="match status" value="2"/>
</dbReference>
<organism evidence="12">
    <name type="scientific">Chlorella variabilis</name>
    <name type="common">Green alga</name>
    <dbReference type="NCBI Taxonomy" id="554065"/>
    <lineage>
        <taxon>Eukaryota</taxon>
        <taxon>Viridiplantae</taxon>
        <taxon>Chlorophyta</taxon>
        <taxon>core chlorophytes</taxon>
        <taxon>Trebouxiophyceae</taxon>
        <taxon>Chlorellales</taxon>
        <taxon>Chlorellaceae</taxon>
        <taxon>Chlorella clade</taxon>
        <taxon>Chlorella</taxon>
    </lineage>
</organism>
<dbReference type="GO" id="GO:0004674">
    <property type="term" value="F:protein serine/threonine kinase activity"/>
    <property type="evidence" value="ECO:0007669"/>
    <property type="project" value="UniProtKB-KW"/>
</dbReference>
<evidence type="ECO:0000256" key="9">
    <source>
        <dbReference type="PROSITE-ProRule" id="PRU00221"/>
    </source>
</evidence>
<dbReference type="SMART" id="SM00320">
    <property type="entry name" value="WD40"/>
    <property type="match status" value="4"/>
</dbReference>
<dbReference type="InterPro" id="IPR000719">
    <property type="entry name" value="Prot_kinase_dom"/>
</dbReference>
<dbReference type="SUPFAM" id="SSF48371">
    <property type="entry name" value="ARM repeat"/>
    <property type="match status" value="1"/>
</dbReference>
<keyword evidence="7" id="KW-0418">Kinase</keyword>
<dbReference type="OMA" id="ATNTCRI"/>
<feature type="domain" description="Protein kinase" evidence="10">
    <location>
        <begin position="24"/>
        <end position="313"/>
    </location>
</feature>
<feature type="repeat" description="WD" evidence="9">
    <location>
        <begin position="838"/>
        <end position="872"/>
    </location>
</feature>
<evidence type="ECO:0000313" key="12">
    <source>
        <dbReference type="Proteomes" id="UP000008141"/>
    </source>
</evidence>
<dbReference type="Pfam" id="PF22956">
    <property type="entry name" value="VPS15-like_hel"/>
    <property type="match status" value="1"/>
</dbReference>
<dbReference type="RefSeq" id="XP_005846843.1">
    <property type="nucleotide sequence ID" value="XM_005846781.1"/>
</dbReference>
<dbReference type="FunCoup" id="E1ZGE3">
    <property type="interactions" value="1587"/>
</dbReference>
<dbReference type="STRING" id="554065.E1ZGE3"/>
<dbReference type="GO" id="GO:0005524">
    <property type="term" value="F:ATP binding"/>
    <property type="evidence" value="ECO:0007669"/>
    <property type="project" value="InterPro"/>
</dbReference>
<dbReference type="Gene3D" id="1.25.10.10">
    <property type="entry name" value="Leucine-rich Repeat Variant"/>
    <property type="match status" value="1"/>
</dbReference>
<dbReference type="GO" id="GO:0071561">
    <property type="term" value="C:nucleus-vacuole junction"/>
    <property type="evidence" value="ECO:0007669"/>
    <property type="project" value="TreeGrafter"/>
</dbReference>
<dbReference type="PRINTS" id="PR00320">
    <property type="entry name" value="GPROTEINBRPT"/>
</dbReference>
<evidence type="ECO:0000259" key="10">
    <source>
        <dbReference type="PROSITE" id="PS50011"/>
    </source>
</evidence>
<dbReference type="InterPro" id="IPR016024">
    <property type="entry name" value="ARM-type_fold"/>
</dbReference>
<evidence type="ECO:0000256" key="4">
    <source>
        <dbReference type="ARBA" id="ARBA00022679"/>
    </source>
</evidence>
<dbReference type="InterPro" id="IPR020472">
    <property type="entry name" value="WD40_PAC1"/>
</dbReference>
<gene>
    <name evidence="11" type="ORF">CHLNCDRAFT_134632</name>
</gene>
<dbReference type="EC" id="2.7.11.1" evidence="1"/>
<protein>
    <recommendedName>
        <fullName evidence="1">non-specific serine/threonine protein kinase</fullName>
        <ecNumber evidence="1">2.7.11.1</ecNumber>
    </recommendedName>
</protein>
<keyword evidence="8" id="KW-0067">ATP-binding</keyword>
<dbReference type="PANTHER" id="PTHR17583:SF0">
    <property type="entry name" value="PHOSPHOINOSITIDE 3-KINASE REGULATORY SUBUNIT 4"/>
    <property type="match status" value="1"/>
</dbReference>
<dbReference type="GO" id="GO:0034272">
    <property type="term" value="C:phosphatidylinositol 3-kinase complex, class III, type II"/>
    <property type="evidence" value="ECO:0007669"/>
    <property type="project" value="TreeGrafter"/>
</dbReference>
<keyword evidence="2" id="KW-0723">Serine/threonine-protein kinase</keyword>
<dbReference type="GO" id="GO:0016236">
    <property type="term" value="P:macroautophagy"/>
    <property type="evidence" value="ECO:0007669"/>
    <property type="project" value="InterPro"/>
</dbReference>
<keyword evidence="5" id="KW-0677">Repeat</keyword>
<dbReference type="GO" id="GO:0045324">
    <property type="term" value="P:late endosome to vacuole transport"/>
    <property type="evidence" value="ECO:0007669"/>
    <property type="project" value="InterPro"/>
</dbReference>
<name>E1ZGE3_CHLVA</name>
<dbReference type="Gene3D" id="1.10.510.10">
    <property type="entry name" value="Transferase(Phosphotransferase) domain 1"/>
    <property type="match status" value="1"/>
</dbReference>
<dbReference type="Pfam" id="PF00400">
    <property type="entry name" value="WD40"/>
    <property type="match status" value="2"/>
</dbReference>
<evidence type="ECO:0000256" key="7">
    <source>
        <dbReference type="ARBA" id="ARBA00022777"/>
    </source>
</evidence>
<dbReference type="InParanoid" id="E1ZGE3"/>
<feature type="repeat" description="WD" evidence="9">
    <location>
        <begin position="790"/>
        <end position="822"/>
    </location>
</feature>
<dbReference type="GO" id="GO:0005770">
    <property type="term" value="C:late endosome"/>
    <property type="evidence" value="ECO:0007669"/>
    <property type="project" value="TreeGrafter"/>
</dbReference>
<sequence>MGNQLTQPSRLAAAEAVAELGGSVTYKDSLGGGRFFKSSLCVHDDGGLVVVKVYAKRSDTPELRPYRERLLGMRGALAGLDDSHAWPVQRVYESERAAFLVRQYLHANLAQRITTRPFLTLIEKRWIAYQLLLALAQCHERSVCHGDIKAENVALTSWDWAFLVDFAPYKPTLLPADNPADFSFFFDTSGRRKCCLAPERFYDPAAGITPQQAAEASLTPAMDVFSLGCVLAELFLDGQPLFDYSRLLAYRLGGAAAAGTLAALDKVHPSVRGMVAHMVQRDPAKRHSVQQYLQEARTAALPPWLASTIHPFFASMLHLDTDARVVLATQEYAHVKDQLLAAKVSCNSRQSSSNHYEDWQWAGSKHHRTAPAEYKARVLRLLRDAAAHCDDETRLQRVLPYLVAATAEPLAAVKVVALRAVVRVLAQVRGVPPSEAKVFNEYVLPSLSLLPSEAELMVEYASCIAELAATAQAFLEQLQCRRLQHAASSPTGSTSSSPVLNYDEEMAHLRAGVERVVHDLLVGPHPETKLALLPHLTQLAAFAGRRDTADVLLPSLLTFFNSQSWQVRAAFYAAFVGVCPSLGPEGVAAIVLPFLDRLVGDPEPAVAAEALGFLASVARRGLLRKRHLLLVAMRLCSRQMLGPGVATPLRAAAIDFLAAAAGQLSEVDVYAQLLPLVLPHLAAEPLSLKATLRCHRYLVMALSPARLLVDPRYLLHASSYLSAALEQSMVAQAAGLAGPTQPAAFDGGSVRDAMSAALAAGMPGGSGTDGGMGSQHVAPWYPRGVLVAHLAEHRKCVNRLAVAGCGAFFVSASSDETVKVWDCRRLEKDVSFRSRLTYTAQTGRITSVTACQDSQSVASGSADGSIHVWRVEYAARAGGAPERYTGIISCRQATPDGSAVLDLAAWAPSMLIYSTQQGGLAAWDLRAGRDAWSLPASPVAGVVERFVLDPAAHNWLLGGSSRGQLSLWDLRFRLPVNSWQHPAGAPITALAQASAPLHRLGLSAAAGPLVYVAAGEQEVGLWDIADAKCRQVLRVLRPGNSETVRRQAPAALAPQAAGLLPSRGLDMMSRARQLAISELQTPQRRREGYRALLPTAGGQLLTAGSDRAVRCWDSGRPQQSYVVCAPPPPIPTAQVVGTAAAPDTAADASAGGAPLLAGGEGSQVSLVDVPQYTYASCSVHGVPVVEESCTLQRSSSGAAASGGDREQHLARVGWAERAAALCHQLAVTDLLRVEASEPLLLSAAADGVIKAWR</sequence>
<dbReference type="GeneID" id="17354218"/>
<keyword evidence="6" id="KW-0547">Nucleotide-binding</keyword>
<dbReference type="OrthoDB" id="242910at2759"/>
<dbReference type="GO" id="GO:0034271">
    <property type="term" value="C:phosphatidylinositol 3-kinase complex, class III, type I"/>
    <property type="evidence" value="ECO:0007669"/>
    <property type="project" value="TreeGrafter"/>
</dbReference>
<evidence type="ECO:0000256" key="6">
    <source>
        <dbReference type="ARBA" id="ARBA00022741"/>
    </source>
</evidence>
<dbReference type="InterPro" id="IPR055231">
    <property type="entry name" value="2AA_helical"/>
</dbReference>
<dbReference type="PANTHER" id="PTHR17583">
    <property type="entry name" value="PHOSPHOINOSITIDE 3-KINASE REGULATORY SUBUNIT 4"/>
    <property type="match status" value="1"/>
</dbReference>
<dbReference type="InterPro" id="IPR015943">
    <property type="entry name" value="WD40/YVTN_repeat-like_dom_sf"/>
</dbReference>
<dbReference type="PROSITE" id="PS50294">
    <property type="entry name" value="WD_REPEATS_REGION"/>
    <property type="match status" value="2"/>
</dbReference>
<dbReference type="GO" id="GO:0006623">
    <property type="term" value="P:protein targeting to vacuole"/>
    <property type="evidence" value="ECO:0007669"/>
    <property type="project" value="TreeGrafter"/>
</dbReference>
<keyword evidence="3 9" id="KW-0853">WD repeat</keyword>
<dbReference type="KEGG" id="cvr:CHLNCDRAFT_134632"/>
<dbReference type="PROSITE" id="PS50082">
    <property type="entry name" value="WD_REPEATS_2"/>
    <property type="match status" value="2"/>
</dbReference>
<keyword evidence="12" id="KW-1185">Reference proteome</keyword>
<dbReference type="InterPro" id="IPR011989">
    <property type="entry name" value="ARM-like"/>
</dbReference>
<dbReference type="SMART" id="SM00220">
    <property type="entry name" value="S_TKc"/>
    <property type="match status" value="1"/>
</dbReference>
<dbReference type="InterPro" id="IPR045162">
    <property type="entry name" value="Vps15-like"/>
</dbReference>
<evidence type="ECO:0000313" key="11">
    <source>
        <dbReference type="EMBL" id="EFN54741.1"/>
    </source>
</evidence>
<dbReference type="eggNOG" id="KOG1240">
    <property type="taxonomic scope" value="Eukaryota"/>
</dbReference>
<evidence type="ECO:0000256" key="5">
    <source>
        <dbReference type="ARBA" id="ARBA00022737"/>
    </source>
</evidence>
<evidence type="ECO:0000256" key="3">
    <source>
        <dbReference type="ARBA" id="ARBA00022574"/>
    </source>
</evidence>
<dbReference type="InterPro" id="IPR011009">
    <property type="entry name" value="Kinase-like_dom_sf"/>
</dbReference>
<evidence type="ECO:0000256" key="8">
    <source>
        <dbReference type="ARBA" id="ARBA00022840"/>
    </source>
</evidence>
<dbReference type="PROSITE" id="PS50011">
    <property type="entry name" value="PROTEIN_KINASE_DOM"/>
    <property type="match status" value="1"/>
</dbReference>
<dbReference type="Proteomes" id="UP000008141">
    <property type="component" value="Unassembled WGS sequence"/>
</dbReference>
<dbReference type="InterPro" id="IPR036322">
    <property type="entry name" value="WD40_repeat_dom_sf"/>
</dbReference>
<dbReference type="SUPFAM" id="SSF50978">
    <property type="entry name" value="WD40 repeat-like"/>
    <property type="match status" value="1"/>
</dbReference>
<dbReference type="AlphaFoldDB" id="E1ZGE3"/>
<dbReference type="EMBL" id="GL433846">
    <property type="protein sequence ID" value="EFN54741.1"/>
    <property type="molecule type" value="Genomic_DNA"/>
</dbReference>
<dbReference type="Pfam" id="PF00069">
    <property type="entry name" value="Pkinase"/>
    <property type="match status" value="1"/>
</dbReference>
<proteinExistence type="predicted"/>
<reference evidence="11 12" key="1">
    <citation type="journal article" date="2010" name="Plant Cell">
        <title>The Chlorella variabilis NC64A genome reveals adaptation to photosymbiosis, coevolution with viruses, and cryptic sex.</title>
        <authorList>
            <person name="Blanc G."/>
            <person name="Duncan G."/>
            <person name="Agarkova I."/>
            <person name="Borodovsky M."/>
            <person name="Gurnon J."/>
            <person name="Kuo A."/>
            <person name="Lindquist E."/>
            <person name="Lucas S."/>
            <person name="Pangilinan J."/>
            <person name="Polle J."/>
            <person name="Salamov A."/>
            <person name="Terry A."/>
            <person name="Yamada T."/>
            <person name="Dunigan D.D."/>
            <person name="Grigoriev I.V."/>
            <person name="Claverie J.M."/>
            <person name="Van Etten J.L."/>
        </authorList>
    </citation>
    <scope>NUCLEOTIDE SEQUENCE [LARGE SCALE GENOMIC DNA]</scope>
    <source>
        <strain evidence="11 12">NC64A</strain>
    </source>
</reference>
<accession>E1ZGE3</accession>
<dbReference type="InterPro" id="IPR001680">
    <property type="entry name" value="WD40_rpt"/>
</dbReference>
<evidence type="ECO:0000256" key="2">
    <source>
        <dbReference type="ARBA" id="ARBA00022527"/>
    </source>
</evidence>